<dbReference type="InterPro" id="IPR050993">
    <property type="entry name" value="Isochorismatase_domain"/>
</dbReference>
<dbReference type="InterPro" id="IPR036380">
    <property type="entry name" value="Isochorismatase-like_sf"/>
</dbReference>
<accession>A0A930BRL8</accession>
<dbReference type="EMBL" id="JABZMI010000001">
    <property type="protein sequence ID" value="MBF1163452.1"/>
    <property type="molecule type" value="Genomic_DNA"/>
</dbReference>
<dbReference type="PANTHER" id="PTHR14119">
    <property type="entry name" value="HYDROLASE"/>
    <property type="match status" value="1"/>
</dbReference>
<comment type="caution">
    <text evidence="2">The sequence shown here is derived from an EMBL/GenBank/DDBJ whole genome shotgun (WGS) entry which is preliminary data.</text>
</comment>
<dbReference type="Pfam" id="PF00857">
    <property type="entry name" value="Isochorismatase"/>
    <property type="match status" value="1"/>
</dbReference>
<evidence type="ECO:0000259" key="1">
    <source>
        <dbReference type="Pfam" id="PF00857"/>
    </source>
</evidence>
<name>A0A930BRL8_9RHOO</name>
<dbReference type="GO" id="GO:0016787">
    <property type="term" value="F:hydrolase activity"/>
    <property type="evidence" value="ECO:0007669"/>
    <property type="project" value="UniProtKB-KW"/>
</dbReference>
<proteinExistence type="predicted"/>
<dbReference type="Gene3D" id="3.40.50.850">
    <property type="entry name" value="Isochorismatase-like"/>
    <property type="match status" value="1"/>
</dbReference>
<evidence type="ECO:0000313" key="3">
    <source>
        <dbReference type="Proteomes" id="UP000718593"/>
    </source>
</evidence>
<keyword evidence="2" id="KW-0378">Hydrolase</keyword>
<dbReference type="Proteomes" id="UP000718593">
    <property type="component" value="Unassembled WGS sequence"/>
</dbReference>
<reference evidence="2" key="1">
    <citation type="submission" date="2020-04" db="EMBL/GenBank/DDBJ databases">
        <title>Deep metagenomics examines the oral microbiome during advanced dental caries in children, revealing novel taxa and co-occurrences with host molecules.</title>
        <authorList>
            <person name="Baker J.L."/>
            <person name="Morton J.T."/>
            <person name="Dinis M."/>
            <person name="Alvarez R."/>
            <person name="Tran N.C."/>
            <person name="Knight R."/>
            <person name="Edlund A."/>
        </authorList>
    </citation>
    <scope>NUCLEOTIDE SEQUENCE</scope>
    <source>
        <strain evidence="2">JCVI_32_bin.24</strain>
    </source>
</reference>
<dbReference type="SUPFAM" id="SSF52499">
    <property type="entry name" value="Isochorismatase-like hydrolases"/>
    <property type="match status" value="1"/>
</dbReference>
<organism evidence="2 3">
    <name type="scientific">Dechloromonas agitata</name>
    <dbReference type="NCBI Taxonomy" id="73030"/>
    <lineage>
        <taxon>Bacteria</taxon>
        <taxon>Pseudomonadati</taxon>
        <taxon>Pseudomonadota</taxon>
        <taxon>Betaproteobacteria</taxon>
        <taxon>Rhodocyclales</taxon>
        <taxon>Azonexaceae</taxon>
        <taxon>Dechloromonas</taxon>
    </lineage>
</organism>
<dbReference type="AlphaFoldDB" id="A0A930BRL8"/>
<protein>
    <submittedName>
        <fullName evidence="2">Hydrolase</fullName>
    </submittedName>
</protein>
<gene>
    <name evidence="2" type="ORF">HXL68_00280</name>
</gene>
<sequence length="181" mass="19748">MSLIHRADSLLLVVDIQEKLAPAIHDTERVAANSVRLLQAAAQLQVPSFVSEQYVRGLGPSLPAIRAAAEHARFFEKTHFSCAAEPGIVDLLRASGRQQVILTGTETHVCVLQTALGLREAGFDVYLVADAASSRTPENRQAAIDRLRAAGVGIVTTEMVLFEWLHRAATEEFRTLLPLIK</sequence>
<evidence type="ECO:0000313" key="2">
    <source>
        <dbReference type="EMBL" id="MBF1163452.1"/>
    </source>
</evidence>
<dbReference type="InterPro" id="IPR000868">
    <property type="entry name" value="Isochorismatase-like_dom"/>
</dbReference>
<dbReference type="CDD" id="cd01012">
    <property type="entry name" value="YcaC_related"/>
    <property type="match status" value="1"/>
</dbReference>
<feature type="domain" description="Isochorismatase-like" evidence="1">
    <location>
        <begin position="9"/>
        <end position="158"/>
    </location>
</feature>
<dbReference type="PANTHER" id="PTHR14119:SF3">
    <property type="entry name" value="ISOCHORISMATASE DOMAIN-CONTAINING PROTEIN 2"/>
    <property type="match status" value="1"/>
</dbReference>